<evidence type="ECO:0000313" key="1">
    <source>
        <dbReference type="EMBL" id="TPG13169.1"/>
    </source>
</evidence>
<protein>
    <recommendedName>
        <fullName evidence="3">Bacteriophage tail tape measure N-terminal domain-containing protein</fullName>
    </recommendedName>
</protein>
<organism evidence="1 2">
    <name type="scientific">Sphingomonas oligophenolica</name>
    <dbReference type="NCBI Taxonomy" id="301154"/>
    <lineage>
        <taxon>Bacteria</taxon>
        <taxon>Pseudomonadati</taxon>
        <taxon>Pseudomonadota</taxon>
        <taxon>Alphaproteobacteria</taxon>
        <taxon>Sphingomonadales</taxon>
        <taxon>Sphingomonadaceae</taxon>
        <taxon>Sphingomonas</taxon>
    </lineage>
</organism>
<reference evidence="1 2" key="1">
    <citation type="journal article" date="2019" name="Environ. Microbiol.">
        <title>Species interactions and distinct microbial communities in high Arctic permafrost affected cryosols are associated with the CH4 and CO2 gas fluxes.</title>
        <authorList>
            <person name="Altshuler I."/>
            <person name="Hamel J."/>
            <person name="Turney S."/>
            <person name="Magnuson E."/>
            <person name="Levesque R."/>
            <person name="Greer C."/>
            <person name="Whyte L.G."/>
        </authorList>
    </citation>
    <scope>NUCLEOTIDE SEQUENCE [LARGE SCALE GENOMIC DNA]</scope>
    <source>
        <strain evidence="1 2">S5.1</strain>
    </source>
</reference>
<comment type="caution">
    <text evidence="1">The sequence shown here is derived from an EMBL/GenBank/DDBJ whole genome shotgun (WGS) entry which is preliminary data.</text>
</comment>
<evidence type="ECO:0000313" key="2">
    <source>
        <dbReference type="Proteomes" id="UP000318413"/>
    </source>
</evidence>
<gene>
    <name evidence="1" type="ORF">EAH84_07150</name>
</gene>
<proteinExistence type="predicted"/>
<evidence type="ECO:0008006" key="3">
    <source>
        <dbReference type="Google" id="ProtNLM"/>
    </source>
</evidence>
<dbReference type="OrthoDB" id="7580618at2"/>
<dbReference type="EMBL" id="RCZK01000004">
    <property type="protein sequence ID" value="TPG13169.1"/>
    <property type="molecule type" value="Genomic_DNA"/>
</dbReference>
<dbReference type="RefSeq" id="WP_140869884.1">
    <property type="nucleotide sequence ID" value="NZ_RCZK01000004.1"/>
</dbReference>
<keyword evidence="2" id="KW-1185">Reference proteome</keyword>
<accession>A0A502CM07</accession>
<dbReference type="Proteomes" id="UP000318413">
    <property type="component" value="Unassembled WGS sequence"/>
</dbReference>
<name>A0A502CM07_9SPHN</name>
<sequence>MGNQLNSFPLVISVKEDGQLAATTKRIEQFIGGGFERAARTAEDAGRRINKAFDIGDARRQVEQFGRAIGELKTKSIADPLGIKASAAALNGSTFQKLANDQLAAENGLARQREQYAQERVAQIQREATLAIAAINDRKAAQTAAFQKAEAEGQALIQQQQQRVAEAVKNVAAPSAPQPVFFDPAGAQASATAARTFATSLDQIARAAEHVAVNGRDVTQTDRDQAVAMREAANAASFQANRLEALAVNQARVATAAGEIGTKFNTAGAIVTRSANAQQFAIRNVGQQFGDFGLSVAAGISPARAFGQQAGQLGYALSEMGGKLGAVGAFLTGPWGIALTVAAAVAAPFVEKLFETGEAAKVAELASSRLGDAESTLADIFGKTSSKIAEQTELLRLNARAKAINLRIEAANDANDARAAFRDAGKPSTGRKLAGTLGVVGGALALNRSLFSSGVDQFRGNDPVRALATRGRAALAISDPAAQTKAFDALLRSTETTNFDGSGVDKKAFIEAVSKAAASRANTAISKYIDESLDSGRIAPQLVKPTKTKGTGTGGRTSLLNAQARLDAADNPVEQARAGLAVTKAQNAELLAQGKITEATYRTRVKAAQLEVNQAEGLKKATAAGKAAERAYTKLIDFGKSAGTSIAQISAEFDDQPRLIDRAAAATQKLSDLIADLGQRQPPGFEDLIADAEKAKGIVETGLTKPFRDLVEAQQEQLATGKLILAGRQDEADALGQILQLQRTKGTVTEAERAVIIANTSALKDQASELERQAQFIDIQVRAASDLQSALTDALEKPFAKGSITKLTDALTAGRQRQIAETLSLKLFGGDLGSKVHDALTRNNQPTVQAADALKGSAAKLSEAAAAIASAKSNDPSIASLTTTPTAYGASPAGVAAQIAGQVGDIVVTSQKLDQNPLADALGPVKFSLDSSSLPDLSKIAAEKADQDRRREAAQAVVLNYAAQAIGGKGGNLINAYQNSKELGHIGEDIAKGLGGTLGEKVGGAFTGAGQGLVSDSALKLLGVESSSTGAAIGGAIGSFVPIPGGAFIGGAIGGIIGGLFQKTAKGSAGISVANGAFGAGSSSGSTGALAAQAAGLAGSVSDGLNSIAKQLGGLVSGSTDVKIGTYKGEFRVNDHGGAVGGVKGSGAVGFGTDEAAAIKFAIKAALDDGVISGIRESTKRILAAGKDLTAQLQKATDFESVFAELKQYTDPVGAAVDALDKQFGYLRSVFAEAGASTQEYADLESLYAFKRADAVKSASKDLTSTLQGLLDNLRYKGDSGLSLRTREKNAQAAFDPLAATVRGGGVVDQQAFTDAAQAYLDIERQLYGSTTTYFERLSDITALTGKAITNAGGTIQGGPIVANDNSPGAIAAALVDQTDALTIPPGSAALFTTGQFSDAVAAGLTIAAPQLSVIQPSNADVVDAINAQTAQLRDQTETMRAGFNLMISTTGKLSGGGGNAFSEGQAYTLRNA</sequence>